<sequence>MVLALAAGAVLVGAAPGQAKITGAIIATDGGTLNVRSGPATDQQSAGTLAKGANPEVFCKARGEEISGHVRTTATWLRIGKDRWISDAYVTWSPAQAVPWCSAATKAATDATVSTKGGELNIRAAANSSAGRQGTYANGAGVGVECQAWGQEVDGPVRTTGAWYKIGDKRYVSAAYIKWSAGEPWLPWCGQDPPAVPRGGTAGFISSHAPAAQASDRATGVPASVTLAQAILESGWGKGALAREDHNLFGMKCFGSPGDHAIGCRDYATFECSPTGGCFDMNATFRAYADVADSYRDHGDLLANWSRYATAMDHADDPKRFAREIHKAGYATDPEYAAKLIGIMDDYDLYQFD</sequence>
<evidence type="ECO:0000259" key="3">
    <source>
        <dbReference type="SMART" id="SM00047"/>
    </source>
</evidence>
<feature type="signal peptide" evidence="2">
    <location>
        <begin position="1"/>
        <end position="19"/>
    </location>
</feature>
<reference evidence="4" key="1">
    <citation type="submission" date="2022-12" db="EMBL/GenBank/DDBJ databases">
        <title>Reference genome sequencing for broad-spectrum identification of bacterial and archaeal isolates by mass spectrometry.</title>
        <authorList>
            <person name="Sekiguchi Y."/>
            <person name="Tourlousse D.M."/>
        </authorList>
    </citation>
    <scope>NUCLEOTIDE SEQUENCE</scope>
    <source>
        <strain evidence="4">LLR39Z86</strain>
    </source>
</reference>
<evidence type="ECO:0000256" key="2">
    <source>
        <dbReference type="SAM" id="SignalP"/>
    </source>
</evidence>
<dbReference type="InterPro" id="IPR002901">
    <property type="entry name" value="MGlyc_endo_b_GlcNAc-like_dom"/>
</dbReference>
<dbReference type="NCBIfam" id="NF038016">
    <property type="entry name" value="sporang_Gsm"/>
    <property type="match status" value="1"/>
</dbReference>
<gene>
    <name evidence="4" type="ORF">GALLR39Z86_40760</name>
</gene>
<evidence type="ECO:0000256" key="1">
    <source>
        <dbReference type="ARBA" id="ARBA00022801"/>
    </source>
</evidence>
<dbReference type="RefSeq" id="WP_270114919.1">
    <property type="nucleotide sequence ID" value="NZ_BAAAOL010000007.1"/>
</dbReference>
<dbReference type="Gene3D" id="2.30.30.40">
    <property type="entry name" value="SH3 Domains"/>
    <property type="match status" value="1"/>
</dbReference>
<comment type="caution">
    <text evidence="4">The sequence shown here is derived from an EMBL/GenBank/DDBJ whole genome shotgun (WGS) entry which is preliminary data.</text>
</comment>
<dbReference type="Pfam" id="PF01832">
    <property type="entry name" value="Glucosaminidase"/>
    <property type="match status" value="1"/>
</dbReference>
<dbReference type="GO" id="GO:0004040">
    <property type="term" value="F:amidase activity"/>
    <property type="evidence" value="ECO:0007669"/>
    <property type="project" value="InterPro"/>
</dbReference>
<feature type="chain" id="PRO_5040831953" description="Mannosyl-glycoprotein endo-beta-N-acetylglucosamidase-like domain-containing protein" evidence="2">
    <location>
        <begin position="20"/>
        <end position="353"/>
    </location>
</feature>
<dbReference type="Gene3D" id="4.10.80.30">
    <property type="entry name" value="DNA polymerase, domain 6"/>
    <property type="match status" value="1"/>
</dbReference>
<dbReference type="InterPro" id="IPR051056">
    <property type="entry name" value="Glycosyl_Hydrolase_73"/>
</dbReference>
<protein>
    <recommendedName>
        <fullName evidence="3">Mannosyl-glycoprotein endo-beta-N-acetylglucosamidase-like domain-containing protein</fullName>
    </recommendedName>
</protein>
<dbReference type="PRINTS" id="PR01002">
    <property type="entry name" value="FLGFLGJ"/>
</dbReference>
<name>A0A9W6GBY2_9ACTN</name>
<accession>A0A9W6GBY2</accession>
<dbReference type="PANTHER" id="PTHR33308">
    <property type="entry name" value="PEPTIDOGLYCAN HYDROLASE FLGJ"/>
    <property type="match status" value="1"/>
</dbReference>
<dbReference type="EMBL" id="BSDT01000001">
    <property type="protein sequence ID" value="GLI44226.1"/>
    <property type="molecule type" value="Genomic_DNA"/>
</dbReference>
<feature type="domain" description="Mannosyl-glycoprotein endo-beta-N-acetylglucosamidase-like" evidence="3">
    <location>
        <begin position="198"/>
        <end position="353"/>
    </location>
</feature>
<dbReference type="AlphaFoldDB" id="A0A9W6GBY2"/>
<dbReference type="PANTHER" id="PTHR33308:SF9">
    <property type="entry name" value="PEPTIDOGLYCAN HYDROLASE FLGJ"/>
    <property type="match status" value="1"/>
</dbReference>
<keyword evidence="2" id="KW-0732">Signal</keyword>
<keyword evidence="1" id="KW-0378">Hydrolase</keyword>
<dbReference type="GO" id="GO:0071973">
    <property type="term" value="P:bacterial-type flagellum-dependent cell motility"/>
    <property type="evidence" value="ECO:0007669"/>
    <property type="project" value="TreeGrafter"/>
</dbReference>
<dbReference type="Gene3D" id="1.10.530.10">
    <property type="match status" value="1"/>
</dbReference>
<dbReference type="Proteomes" id="UP001144313">
    <property type="component" value="Unassembled WGS sequence"/>
</dbReference>
<organism evidence="4 5">
    <name type="scientific">Glycomyces algeriensis</name>
    <dbReference type="NCBI Taxonomy" id="256037"/>
    <lineage>
        <taxon>Bacteria</taxon>
        <taxon>Bacillati</taxon>
        <taxon>Actinomycetota</taxon>
        <taxon>Actinomycetes</taxon>
        <taxon>Glycomycetales</taxon>
        <taxon>Glycomycetaceae</taxon>
        <taxon>Glycomyces</taxon>
    </lineage>
</organism>
<evidence type="ECO:0000313" key="4">
    <source>
        <dbReference type="EMBL" id="GLI44226.1"/>
    </source>
</evidence>
<keyword evidence="5" id="KW-1185">Reference proteome</keyword>
<evidence type="ECO:0000313" key="5">
    <source>
        <dbReference type="Proteomes" id="UP001144313"/>
    </source>
</evidence>
<dbReference type="SMART" id="SM00047">
    <property type="entry name" value="LYZ2"/>
    <property type="match status" value="1"/>
</dbReference>
<proteinExistence type="predicted"/>